<comment type="subcellular location">
    <subcellularLocation>
        <location evidence="1">Membrane</location>
        <topology evidence="1">Multi-pass membrane protein</topology>
    </subcellularLocation>
</comment>
<proteinExistence type="predicted"/>
<evidence type="ECO:0000256" key="2">
    <source>
        <dbReference type="ARBA" id="ARBA00022448"/>
    </source>
</evidence>
<sequence>MEAPSRPDDSSPVYSSFSTSQKRFIITFAALAGWFSSISSFIYFPAIPFLVSDLQVSVQQVNLTVTSYLIMSGIFPSIVGSAADRFGRRPVFLLSLAIYVCANIGLGLQSSFGWLFGLRMLQSAGISGTFSIAYGVVGDLFTPAERGGYSGVISFFLNTPPSIGPIISGLLLLRWTWRSIFWLLAVSSAFVLILMLLFLPETARGIVVNGSTKPRRRYNRPFINHLIPPQRQIEATVETDKKSLDILNPFAALRLLSRPSTAISCLTYGINYSVYSCLQASLSTIFVERYGVSGFVAGVIYIPFGVGCALSAYTTGKLLDITYRQTAAKQGIVITKGKANDLTVFPIERARLRFIIFSTVSSAALVMGHGWALECTASLAVPLVLQFLTGVSIQMIFTSLNTLLVDVHQERPSTAQAANNFVRCEMAAGCLASLDALLQSVGPGWTFVAYGTAVMLEFLLLGLLWVKGMQWRQARVRTDGAI</sequence>
<protein>
    <submittedName>
        <fullName evidence="9">Major facilitator superfamily domain-containing protein</fullName>
    </submittedName>
</protein>
<evidence type="ECO:0000313" key="9">
    <source>
        <dbReference type="EMBL" id="KAK0705837.1"/>
    </source>
</evidence>
<keyword evidence="6" id="KW-0325">Glycoprotein</keyword>
<dbReference type="Proteomes" id="UP001172159">
    <property type="component" value="Unassembled WGS sequence"/>
</dbReference>
<evidence type="ECO:0000256" key="6">
    <source>
        <dbReference type="ARBA" id="ARBA00023180"/>
    </source>
</evidence>
<feature type="transmembrane region" description="Helical" evidence="7">
    <location>
        <begin position="179"/>
        <end position="199"/>
    </location>
</feature>
<feature type="transmembrane region" description="Helical" evidence="7">
    <location>
        <begin position="354"/>
        <end position="373"/>
    </location>
</feature>
<keyword evidence="2" id="KW-0813">Transport</keyword>
<keyword evidence="10" id="KW-1185">Reference proteome</keyword>
<dbReference type="InterPro" id="IPR020846">
    <property type="entry name" value="MFS_dom"/>
</dbReference>
<dbReference type="SUPFAM" id="SSF103473">
    <property type="entry name" value="MFS general substrate transporter"/>
    <property type="match status" value="1"/>
</dbReference>
<dbReference type="GO" id="GO:0015137">
    <property type="term" value="F:citrate transmembrane transporter activity"/>
    <property type="evidence" value="ECO:0007669"/>
    <property type="project" value="UniProtKB-ARBA"/>
</dbReference>
<gene>
    <name evidence="9" type="ORF">B0T21DRAFT_104709</name>
</gene>
<evidence type="ECO:0000256" key="5">
    <source>
        <dbReference type="ARBA" id="ARBA00023136"/>
    </source>
</evidence>
<accession>A0AA39ZY85</accession>
<feature type="transmembrane region" description="Helical" evidence="7">
    <location>
        <begin position="65"/>
        <end position="83"/>
    </location>
</feature>
<evidence type="ECO:0000259" key="8">
    <source>
        <dbReference type="PROSITE" id="PS50850"/>
    </source>
</evidence>
<keyword evidence="3 7" id="KW-0812">Transmembrane</keyword>
<feature type="transmembrane region" description="Helical" evidence="7">
    <location>
        <begin position="24"/>
        <end position="45"/>
    </location>
</feature>
<dbReference type="Gene3D" id="1.20.1250.20">
    <property type="entry name" value="MFS general substrate transporter like domains"/>
    <property type="match status" value="1"/>
</dbReference>
<dbReference type="GO" id="GO:0140115">
    <property type="term" value="P:export across plasma membrane"/>
    <property type="evidence" value="ECO:0007669"/>
    <property type="project" value="UniProtKB-ARBA"/>
</dbReference>
<evidence type="ECO:0000313" key="10">
    <source>
        <dbReference type="Proteomes" id="UP001172159"/>
    </source>
</evidence>
<feature type="transmembrane region" description="Helical" evidence="7">
    <location>
        <begin position="90"/>
        <end position="108"/>
    </location>
</feature>
<feature type="transmembrane region" description="Helical" evidence="7">
    <location>
        <begin position="149"/>
        <end position="173"/>
    </location>
</feature>
<dbReference type="PANTHER" id="PTHR23502:SF51">
    <property type="entry name" value="QUINIDINE RESISTANCE PROTEIN 1-RELATED"/>
    <property type="match status" value="1"/>
</dbReference>
<dbReference type="GO" id="GO:0005886">
    <property type="term" value="C:plasma membrane"/>
    <property type="evidence" value="ECO:0007669"/>
    <property type="project" value="TreeGrafter"/>
</dbReference>
<dbReference type="AlphaFoldDB" id="A0AA39ZY85"/>
<name>A0AA39ZY85_9PEZI</name>
<dbReference type="InterPro" id="IPR036259">
    <property type="entry name" value="MFS_trans_sf"/>
</dbReference>
<reference evidence="9" key="1">
    <citation type="submission" date="2023-06" db="EMBL/GenBank/DDBJ databases">
        <title>Genome-scale phylogeny and comparative genomics of the fungal order Sordariales.</title>
        <authorList>
            <consortium name="Lawrence Berkeley National Laboratory"/>
            <person name="Hensen N."/>
            <person name="Bonometti L."/>
            <person name="Westerberg I."/>
            <person name="Brannstrom I.O."/>
            <person name="Guillou S."/>
            <person name="Cros-Aarteil S."/>
            <person name="Calhoun S."/>
            <person name="Haridas S."/>
            <person name="Kuo A."/>
            <person name="Mondo S."/>
            <person name="Pangilinan J."/>
            <person name="Riley R."/>
            <person name="Labutti K."/>
            <person name="Andreopoulos B."/>
            <person name="Lipzen A."/>
            <person name="Chen C."/>
            <person name="Yanf M."/>
            <person name="Daum C."/>
            <person name="Ng V."/>
            <person name="Clum A."/>
            <person name="Steindorff A."/>
            <person name="Ohm R."/>
            <person name="Martin F."/>
            <person name="Silar P."/>
            <person name="Natvig D."/>
            <person name="Lalanne C."/>
            <person name="Gautier V."/>
            <person name="Ament-Velasquez S.L."/>
            <person name="Kruys A."/>
            <person name="Hutchinson M.I."/>
            <person name="Powell A.J."/>
            <person name="Barry K."/>
            <person name="Miller A.N."/>
            <person name="Grigoriev I.V."/>
            <person name="Debuchy R."/>
            <person name="Gladieux P."/>
            <person name="Thoren M.H."/>
            <person name="Johannesson H."/>
        </authorList>
    </citation>
    <scope>NUCLEOTIDE SEQUENCE</scope>
    <source>
        <strain evidence="9">CBS 540.89</strain>
    </source>
</reference>
<feature type="domain" description="Major facilitator superfamily (MFS) profile" evidence="8">
    <location>
        <begin position="25"/>
        <end position="469"/>
    </location>
</feature>
<comment type="caution">
    <text evidence="9">The sequence shown here is derived from an EMBL/GenBank/DDBJ whole genome shotgun (WGS) entry which is preliminary data.</text>
</comment>
<dbReference type="InterPro" id="IPR011701">
    <property type="entry name" value="MFS"/>
</dbReference>
<evidence type="ECO:0000256" key="1">
    <source>
        <dbReference type="ARBA" id="ARBA00004141"/>
    </source>
</evidence>
<dbReference type="Pfam" id="PF07690">
    <property type="entry name" value="MFS_1"/>
    <property type="match status" value="1"/>
</dbReference>
<dbReference type="FunFam" id="1.20.1250.20:FF:000172">
    <property type="entry name" value="MFS multidrug resistance transporter"/>
    <property type="match status" value="1"/>
</dbReference>
<dbReference type="FunFam" id="1.20.1720.10:FF:000009">
    <property type="entry name" value="MFS multidrug transporter"/>
    <property type="match status" value="1"/>
</dbReference>
<evidence type="ECO:0000256" key="3">
    <source>
        <dbReference type="ARBA" id="ARBA00022692"/>
    </source>
</evidence>
<dbReference type="EMBL" id="JAUKTV010000020">
    <property type="protein sequence ID" value="KAK0705837.1"/>
    <property type="molecule type" value="Genomic_DNA"/>
</dbReference>
<organism evidence="9 10">
    <name type="scientific">Apiosordaria backusii</name>
    <dbReference type="NCBI Taxonomy" id="314023"/>
    <lineage>
        <taxon>Eukaryota</taxon>
        <taxon>Fungi</taxon>
        <taxon>Dikarya</taxon>
        <taxon>Ascomycota</taxon>
        <taxon>Pezizomycotina</taxon>
        <taxon>Sordariomycetes</taxon>
        <taxon>Sordariomycetidae</taxon>
        <taxon>Sordariales</taxon>
        <taxon>Lasiosphaeriaceae</taxon>
        <taxon>Apiosordaria</taxon>
    </lineage>
</organism>
<feature type="transmembrane region" description="Helical" evidence="7">
    <location>
        <begin position="447"/>
        <end position="466"/>
    </location>
</feature>
<evidence type="ECO:0000256" key="4">
    <source>
        <dbReference type="ARBA" id="ARBA00022989"/>
    </source>
</evidence>
<dbReference type="PROSITE" id="PS50850">
    <property type="entry name" value="MFS"/>
    <property type="match status" value="1"/>
</dbReference>
<dbReference type="PANTHER" id="PTHR23502">
    <property type="entry name" value="MAJOR FACILITATOR SUPERFAMILY"/>
    <property type="match status" value="1"/>
</dbReference>
<keyword evidence="5 7" id="KW-0472">Membrane</keyword>
<keyword evidence="4 7" id="KW-1133">Transmembrane helix</keyword>
<evidence type="ECO:0000256" key="7">
    <source>
        <dbReference type="SAM" id="Phobius"/>
    </source>
</evidence>